<evidence type="ECO:0000259" key="1">
    <source>
        <dbReference type="Pfam" id="PF07589"/>
    </source>
</evidence>
<feature type="domain" description="Ice-binding protein C-terminal" evidence="1">
    <location>
        <begin position="151"/>
        <end position="174"/>
    </location>
</feature>
<sequence>MDEDKIMNSWQRNAVITSGVVLSLAVRQVNPAQAAIVNYNLAGTIETGLLTGETFSGTFSYDNSLLTGSGFEFLDVSQVNLNFSGSTFTAVNADSNPTVDFLDGNFLGLNFSTSSFTPEFSLIPAFGSTEATFSYIGTNDSGSGPVQYVLVPEPSTVLGLIALGIGGFLVGRKRDYH</sequence>
<dbReference type="Pfam" id="PF07589">
    <property type="entry name" value="PEP-CTERM"/>
    <property type="match status" value="1"/>
</dbReference>
<reference evidence="2 3" key="1">
    <citation type="submission" date="2019-01" db="EMBL/GenBank/DDBJ databases">
        <title>Coherence of Microcystis species and biogeography revealed through population genomics.</title>
        <authorList>
            <person name="Perez-Carrascal O.M."/>
            <person name="Terrat Y."/>
            <person name="Giani A."/>
            <person name="Fortin N."/>
            <person name="Tromas N."/>
            <person name="Shapiro B.J."/>
        </authorList>
    </citation>
    <scope>NUCLEOTIDE SEQUENCE [LARGE SCALE GENOMIC DNA]</scope>
    <source>
        <strain evidence="2">Ma_QC_Ca_00000000_S207</strain>
    </source>
</reference>
<organism evidence="2 3">
    <name type="scientific">Microcystis aeruginosa Ma_QC_Ca_00000000_S207</name>
    <dbReference type="NCBI Taxonomy" id="2486251"/>
    <lineage>
        <taxon>Bacteria</taxon>
        <taxon>Bacillati</taxon>
        <taxon>Cyanobacteriota</taxon>
        <taxon>Cyanophyceae</taxon>
        <taxon>Oscillatoriophycideae</taxon>
        <taxon>Chroococcales</taxon>
        <taxon>Microcystaceae</taxon>
        <taxon>Microcystis</taxon>
    </lineage>
</organism>
<evidence type="ECO:0000313" key="3">
    <source>
        <dbReference type="Proteomes" id="UP000320293"/>
    </source>
</evidence>
<dbReference type="InterPro" id="IPR013424">
    <property type="entry name" value="Ice-binding_C"/>
</dbReference>
<name>A0A552F8E8_MICAE</name>
<dbReference type="AlphaFoldDB" id="A0A552F8E8"/>
<gene>
    <name evidence="2" type="ORF">EWV91_19405</name>
</gene>
<accession>A0A552F8E8</accession>
<dbReference type="Proteomes" id="UP000320293">
    <property type="component" value="Unassembled WGS sequence"/>
</dbReference>
<dbReference type="NCBIfam" id="TIGR02595">
    <property type="entry name" value="PEP_CTERM"/>
    <property type="match status" value="1"/>
</dbReference>
<dbReference type="EMBL" id="SFBF01000364">
    <property type="protein sequence ID" value="TRU42978.1"/>
    <property type="molecule type" value="Genomic_DNA"/>
</dbReference>
<evidence type="ECO:0000313" key="2">
    <source>
        <dbReference type="EMBL" id="TRU42978.1"/>
    </source>
</evidence>
<comment type="caution">
    <text evidence="2">The sequence shown here is derived from an EMBL/GenBank/DDBJ whole genome shotgun (WGS) entry which is preliminary data.</text>
</comment>
<protein>
    <submittedName>
        <fullName evidence="2">PEP-CTERM sorting domain-containing protein</fullName>
    </submittedName>
</protein>
<proteinExistence type="predicted"/>